<name>A0A9W9CZ99_9PEZI</name>
<feature type="compositionally biased region" description="Polar residues" evidence="1">
    <location>
        <begin position="221"/>
        <end position="232"/>
    </location>
</feature>
<feature type="compositionally biased region" description="Low complexity" evidence="1">
    <location>
        <begin position="266"/>
        <end position="276"/>
    </location>
</feature>
<organism evidence="2 3">
    <name type="scientific">Gnomoniopsis smithogilvyi</name>
    <dbReference type="NCBI Taxonomy" id="1191159"/>
    <lineage>
        <taxon>Eukaryota</taxon>
        <taxon>Fungi</taxon>
        <taxon>Dikarya</taxon>
        <taxon>Ascomycota</taxon>
        <taxon>Pezizomycotina</taxon>
        <taxon>Sordariomycetes</taxon>
        <taxon>Sordariomycetidae</taxon>
        <taxon>Diaporthales</taxon>
        <taxon>Gnomoniaceae</taxon>
        <taxon>Gnomoniopsis</taxon>
    </lineage>
</organism>
<reference evidence="2" key="1">
    <citation type="submission" date="2022-10" db="EMBL/GenBank/DDBJ databases">
        <title>Tapping the CABI collections for fungal endophytes: first genome assemblies for Collariella, Neodidymelliopsis, Ascochyta clinopodiicola, Didymella pomorum, Didymosphaeria variabile, Neocosmospora piperis and Neocucurbitaria cava.</title>
        <authorList>
            <person name="Hill R."/>
        </authorList>
    </citation>
    <scope>NUCLEOTIDE SEQUENCE</scope>
    <source>
        <strain evidence="2">IMI 355082</strain>
    </source>
</reference>
<dbReference type="Proteomes" id="UP001140453">
    <property type="component" value="Unassembled WGS sequence"/>
</dbReference>
<protein>
    <submittedName>
        <fullName evidence="2">Uncharacterized protein</fullName>
    </submittedName>
</protein>
<feature type="region of interest" description="Disordered" evidence="1">
    <location>
        <begin position="170"/>
        <end position="189"/>
    </location>
</feature>
<dbReference type="AlphaFoldDB" id="A0A9W9CZ99"/>
<feature type="compositionally biased region" description="Low complexity" evidence="1">
    <location>
        <begin position="308"/>
        <end position="322"/>
    </location>
</feature>
<evidence type="ECO:0000313" key="3">
    <source>
        <dbReference type="Proteomes" id="UP001140453"/>
    </source>
</evidence>
<gene>
    <name evidence="2" type="ORF">N0V93_002780</name>
</gene>
<keyword evidence="3" id="KW-1185">Reference proteome</keyword>
<comment type="caution">
    <text evidence="2">The sequence shown here is derived from an EMBL/GenBank/DDBJ whole genome shotgun (WGS) entry which is preliminary data.</text>
</comment>
<feature type="region of interest" description="Disordered" evidence="1">
    <location>
        <begin position="199"/>
        <end position="322"/>
    </location>
</feature>
<proteinExistence type="predicted"/>
<feature type="region of interest" description="Disordered" evidence="1">
    <location>
        <begin position="1"/>
        <end position="33"/>
    </location>
</feature>
<dbReference type="OrthoDB" id="5230713at2759"/>
<evidence type="ECO:0000313" key="2">
    <source>
        <dbReference type="EMBL" id="KAJ4393567.1"/>
    </source>
</evidence>
<dbReference type="EMBL" id="JAPEVB010000002">
    <property type="protein sequence ID" value="KAJ4393567.1"/>
    <property type="molecule type" value="Genomic_DNA"/>
</dbReference>
<sequence length="322" mass="35545">MTSRMKLSFHLQRNRSVQDERSSQPQFQPQSIQIQAEEPIPSIDEQEQQRQASVCAANDLIRELIALEDRWSSHMSLIRVDCPHTLSELHALGNLPQSEGVAACSKLIRVPVIYEEIGRHIWTQLATVARGSNSSDDSLAKAYTSTDTQLKDGLFLERLDERFRFDKPASVSARSKLKDSPPMSPKDVHMRNYFCLPENIDEGDEGLEDSQSEAPSATRGRVSSRSGKSQPSARPDAERQRSFFSNGAGRNGSHVSLLKWSRERGTPPSASRTSSTTRDRSESLAGRLGSAVGGLGQRVAGVLVDGTSQNQSRNRSQSARSL</sequence>
<feature type="compositionally biased region" description="Low complexity" evidence="1">
    <location>
        <begin position="23"/>
        <end position="33"/>
    </location>
</feature>
<feature type="compositionally biased region" description="Acidic residues" evidence="1">
    <location>
        <begin position="199"/>
        <end position="211"/>
    </location>
</feature>
<evidence type="ECO:0000256" key="1">
    <source>
        <dbReference type="SAM" id="MobiDB-lite"/>
    </source>
</evidence>
<accession>A0A9W9CZ99</accession>